<proteinExistence type="predicted"/>
<dbReference type="AlphaFoldDB" id="A0A1L5NTK0"/>
<dbReference type="EMBL" id="CP017105">
    <property type="protein sequence ID" value="APO71227.1"/>
    <property type="molecule type" value="Genomic_DNA"/>
</dbReference>
<protein>
    <submittedName>
        <fullName evidence="1">Uncharacterized protein</fullName>
    </submittedName>
</protein>
<name>A0A1L5NTK0_9HYPH</name>
<sequence length="70" mass="7396">MRNNGIGAFFSAWTIISSSLRVFSVTPERAALADAGDAGKAITPASHRRWKTAGFNLGDLALSHGITSSY</sequence>
<organism evidence="1 2">
    <name type="scientific">Rhizobium gallicum</name>
    <dbReference type="NCBI Taxonomy" id="56730"/>
    <lineage>
        <taxon>Bacteria</taxon>
        <taxon>Pseudomonadati</taxon>
        <taxon>Pseudomonadota</taxon>
        <taxon>Alphaproteobacteria</taxon>
        <taxon>Hyphomicrobiales</taxon>
        <taxon>Rhizobiaceae</taxon>
        <taxon>Rhizobium/Agrobacterium group</taxon>
        <taxon>Rhizobium</taxon>
    </lineage>
</organism>
<evidence type="ECO:0000313" key="1">
    <source>
        <dbReference type="EMBL" id="APO71227.1"/>
    </source>
</evidence>
<geneLocation type="plasmid" evidence="2">
    <name>prgalie4872d</name>
</geneLocation>
<dbReference type="Proteomes" id="UP000184749">
    <property type="component" value="Plasmid pRgalIE4872d"/>
</dbReference>
<accession>A0A1L5NTK0</accession>
<keyword evidence="1" id="KW-0614">Plasmid</keyword>
<evidence type="ECO:0000313" key="2">
    <source>
        <dbReference type="Proteomes" id="UP000184749"/>
    </source>
</evidence>
<reference evidence="1 2" key="1">
    <citation type="submission" date="2016-09" db="EMBL/GenBank/DDBJ databases">
        <title>The complete genome sequences of Rhizobium gallicum, symbiovars gallicum and phaseoli, symbionts associated to common bean (Phaseolus vulgaris).</title>
        <authorList>
            <person name="Bustos P."/>
            <person name="Santamaria R.I."/>
            <person name="Perez-Carrascal O.M."/>
            <person name="Juarez S."/>
            <person name="Lozano L."/>
            <person name="Martinez-Flores I."/>
            <person name="Martinez-Romero E."/>
            <person name="Cevallos M."/>
            <person name="Romero D."/>
            <person name="Davila G."/>
            <person name="Gonzalez V."/>
        </authorList>
    </citation>
    <scope>NUCLEOTIDE SEQUENCE [LARGE SCALE GENOMIC DNA]</scope>
    <source>
        <strain evidence="1 2">IE4872</strain>
        <plasmid evidence="2">prgalie4872d</plasmid>
    </source>
</reference>
<gene>
    <name evidence="1" type="ORF">IE4872_PD00697</name>
</gene>